<evidence type="ECO:0008006" key="8">
    <source>
        <dbReference type="Google" id="ProtNLM"/>
    </source>
</evidence>
<dbReference type="STRING" id="1555112.LIP_2258"/>
<dbReference type="KEGG" id="lpil:LIP_2258"/>
<keyword evidence="3 5" id="KW-1133">Transmembrane helix</keyword>
<reference evidence="7" key="1">
    <citation type="submission" date="2015-07" db="EMBL/GenBank/DDBJ databases">
        <title>Complete genome sequence and phylogenetic analysis of Limnochorda pilosa.</title>
        <authorList>
            <person name="Watanabe M."/>
            <person name="Kojima H."/>
            <person name="Fukui M."/>
        </authorList>
    </citation>
    <scope>NUCLEOTIDE SEQUENCE [LARGE SCALE GENOMIC DNA]</scope>
    <source>
        <strain evidence="7">HC45</strain>
    </source>
</reference>
<evidence type="ECO:0000256" key="4">
    <source>
        <dbReference type="ARBA" id="ARBA00023136"/>
    </source>
</evidence>
<evidence type="ECO:0000256" key="5">
    <source>
        <dbReference type="SAM" id="Phobius"/>
    </source>
</evidence>
<comment type="subcellular location">
    <subcellularLocation>
        <location evidence="1">Membrane</location>
        <topology evidence="1">Multi-pass membrane protein</topology>
    </subcellularLocation>
</comment>
<dbReference type="EMBL" id="AP014924">
    <property type="protein sequence ID" value="BAS28099.1"/>
    <property type="molecule type" value="Genomic_DNA"/>
</dbReference>
<feature type="transmembrane region" description="Helical" evidence="5">
    <location>
        <begin position="39"/>
        <end position="59"/>
    </location>
</feature>
<accession>A0A0K2SMP9</accession>
<evidence type="ECO:0000313" key="7">
    <source>
        <dbReference type="Proteomes" id="UP000065807"/>
    </source>
</evidence>
<feature type="transmembrane region" description="Helical" evidence="5">
    <location>
        <begin position="80"/>
        <end position="103"/>
    </location>
</feature>
<evidence type="ECO:0000256" key="1">
    <source>
        <dbReference type="ARBA" id="ARBA00004141"/>
    </source>
</evidence>
<gene>
    <name evidence="6" type="ORF">LIP_2258</name>
</gene>
<reference evidence="7" key="2">
    <citation type="journal article" date="2016" name="Int. J. Syst. Evol. Microbiol.">
        <title>Complete genome sequence and cell structure of Limnochorda pilosa, a Gram-negative spore-former within the phylum Firmicutes.</title>
        <authorList>
            <person name="Watanabe M."/>
            <person name="Kojima H."/>
            <person name="Fukui M."/>
        </authorList>
    </citation>
    <scope>NUCLEOTIDE SEQUENCE [LARGE SCALE GENOMIC DNA]</scope>
    <source>
        <strain evidence="7">HC45</strain>
    </source>
</reference>
<protein>
    <recommendedName>
        <fullName evidence="8">Anion transporter</fullName>
    </recommendedName>
</protein>
<dbReference type="GO" id="GO:0022857">
    <property type="term" value="F:transmembrane transporter activity"/>
    <property type="evidence" value="ECO:0007669"/>
    <property type="project" value="InterPro"/>
</dbReference>
<keyword evidence="4 5" id="KW-0472">Membrane</keyword>
<keyword evidence="2 5" id="KW-0812">Transmembrane</keyword>
<name>A0A0K2SMP9_LIMPI</name>
<organism evidence="6 7">
    <name type="scientific">Limnochorda pilosa</name>
    <dbReference type="NCBI Taxonomy" id="1555112"/>
    <lineage>
        <taxon>Bacteria</taxon>
        <taxon>Bacillati</taxon>
        <taxon>Bacillota</taxon>
        <taxon>Limnochordia</taxon>
        <taxon>Limnochordales</taxon>
        <taxon>Limnochordaceae</taxon>
        <taxon>Limnochorda</taxon>
    </lineage>
</organism>
<dbReference type="AlphaFoldDB" id="A0A0K2SMP9"/>
<dbReference type="Pfam" id="PF00939">
    <property type="entry name" value="Na_sulph_symp"/>
    <property type="match status" value="1"/>
</dbReference>
<dbReference type="PANTHER" id="PTHR10283">
    <property type="entry name" value="SOLUTE CARRIER FAMILY 13 MEMBER"/>
    <property type="match status" value="1"/>
</dbReference>
<keyword evidence="7" id="KW-1185">Reference proteome</keyword>
<dbReference type="InterPro" id="IPR001898">
    <property type="entry name" value="SLC13A/DASS"/>
</dbReference>
<dbReference type="Proteomes" id="UP000065807">
    <property type="component" value="Chromosome"/>
</dbReference>
<proteinExistence type="predicted"/>
<evidence type="ECO:0000313" key="6">
    <source>
        <dbReference type="EMBL" id="BAS28099.1"/>
    </source>
</evidence>
<evidence type="ECO:0000256" key="3">
    <source>
        <dbReference type="ARBA" id="ARBA00022989"/>
    </source>
</evidence>
<sequence>MLFVLLVALMTMGLSEMVSNVAAVATVLPLAYNWGAVLGVNPVLTTLVTALAGGLAFMFPMGTPPNAIAYSSGYYSIADSVRAGVLLSLMALGVFLLVALTYWPLAGIR</sequence>
<evidence type="ECO:0000256" key="2">
    <source>
        <dbReference type="ARBA" id="ARBA00022692"/>
    </source>
</evidence>
<dbReference type="GO" id="GO:0005886">
    <property type="term" value="C:plasma membrane"/>
    <property type="evidence" value="ECO:0007669"/>
    <property type="project" value="TreeGrafter"/>
</dbReference>